<proteinExistence type="predicted"/>
<dbReference type="Proteomes" id="UP001597068">
    <property type="component" value="Unassembled WGS sequence"/>
</dbReference>
<evidence type="ECO:0008006" key="3">
    <source>
        <dbReference type="Google" id="ProtNLM"/>
    </source>
</evidence>
<evidence type="ECO:0000313" key="1">
    <source>
        <dbReference type="EMBL" id="MFD0926899.1"/>
    </source>
</evidence>
<evidence type="ECO:0000313" key="2">
    <source>
        <dbReference type="Proteomes" id="UP001597068"/>
    </source>
</evidence>
<keyword evidence="2" id="KW-1185">Reference proteome</keyword>
<dbReference type="EMBL" id="JBHTIL010000001">
    <property type="protein sequence ID" value="MFD0926899.1"/>
    <property type="molecule type" value="Genomic_DNA"/>
</dbReference>
<dbReference type="SUPFAM" id="SSF109854">
    <property type="entry name" value="DinB/YfiT-like putative metalloenzymes"/>
    <property type="match status" value="1"/>
</dbReference>
<name>A0ABW3G9E9_9NOCA</name>
<dbReference type="RefSeq" id="WP_253645264.1">
    <property type="nucleotide sequence ID" value="NZ_BAAAMO010000002.1"/>
</dbReference>
<comment type="caution">
    <text evidence="1">The sequence shown here is derived from an EMBL/GenBank/DDBJ whole genome shotgun (WGS) entry which is preliminary data.</text>
</comment>
<dbReference type="InterPro" id="IPR034660">
    <property type="entry name" value="DinB/YfiT-like"/>
</dbReference>
<protein>
    <recommendedName>
        <fullName evidence="3">DinB family protein</fullName>
    </recommendedName>
</protein>
<accession>A0ABW3G9E9</accession>
<sequence>MTIAWRIAHVTEMLGDERNRLWLRLRSTTSTPAVTDSAVASVDALCVVYEDLREALDSSLDLGAEIGPAAGQYATSTRRSFLLHIAGELIYHAAEAALLRDLWAVRLH</sequence>
<reference evidence="2" key="1">
    <citation type="journal article" date="2019" name="Int. J. Syst. Evol. Microbiol.">
        <title>The Global Catalogue of Microorganisms (GCM) 10K type strain sequencing project: providing services to taxonomists for standard genome sequencing and annotation.</title>
        <authorList>
            <consortium name="The Broad Institute Genomics Platform"/>
            <consortium name="The Broad Institute Genome Sequencing Center for Infectious Disease"/>
            <person name="Wu L."/>
            <person name="Ma J."/>
        </authorList>
    </citation>
    <scope>NUCLEOTIDE SEQUENCE [LARGE SCALE GENOMIC DNA]</scope>
    <source>
        <strain evidence="2">CCUG 50873</strain>
    </source>
</reference>
<gene>
    <name evidence="1" type="ORF">ACFQ04_14255</name>
</gene>
<organism evidence="1 2">
    <name type="scientific">Williamsia deligens</name>
    <dbReference type="NCBI Taxonomy" id="321325"/>
    <lineage>
        <taxon>Bacteria</taxon>
        <taxon>Bacillati</taxon>
        <taxon>Actinomycetota</taxon>
        <taxon>Actinomycetes</taxon>
        <taxon>Mycobacteriales</taxon>
        <taxon>Nocardiaceae</taxon>
        <taxon>Williamsia</taxon>
    </lineage>
</organism>